<dbReference type="SUPFAM" id="SSF63380">
    <property type="entry name" value="Riboflavin synthase domain-like"/>
    <property type="match status" value="1"/>
</dbReference>
<evidence type="ECO:0000256" key="6">
    <source>
        <dbReference type="ARBA" id="ARBA00023002"/>
    </source>
</evidence>
<evidence type="ECO:0000256" key="8">
    <source>
        <dbReference type="ARBA" id="ARBA00023128"/>
    </source>
</evidence>
<dbReference type="Gene3D" id="3.40.50.80">
    <property type="entry name" value="Nucleotide-binding domain of ferredoxin-NADP reductase (FNR) module"/>
    <property type="match status" value="1"/>
</dbReference>
<evidence type="ECO:0000256" key="1">
    <source>
        <dbReference type="ARBA" id="ARBA00001974"/>
    </source>
</evidence>
<dbReference type="CDD" id="cd06183">
    <property type="entry name" value="cyt_b5_reduct_like"/>
    <property type="match status" value="1"/>
</dbReference>
<dbReference type="InterPro" id="IPR039261">
    <property type="entry name" value="FNR_nucleotide-bd"/>
</dbReference>
<dbReference type="PANTHER" id="PTHR19370">
    <property type="entry name" value="NADH-CYTOCHROME B5 REDUCTASE"/>
    <property type="match status" value="1"/>
</dbReference>
<dbReference type="InterPro" id="IPR001834">
    <property type="entry name" value="CBR-like"/>
</dbReference>
<dbReference type="InterPro" id="IPR001433">
    <property type="entry name" value="OxRdtase_FAD/NAD-bd"/>
</dbReference>
<dbReference type="InterPro" id="IPR017927">
    <property type="entry name" value="FAD-bd_FR_type"/>
</dbReference>
<evidence type="ECO:0000256" key="10">
    <source>
        <dbReference type="RuleBase" id="RU361226"/>
    </source>
</evidence>
<keyword evidence="6 10" id="KW-0560">Oxidoreductase</keyword>
<comment type="similarity">
    <text evidence="3 10">Belongs to the flavoprotein pyridine nucleotide cytochrome reductase family.</text>
</comment>
<dbReference type="PRINTS" id="PR00406">
    <property type="entry name" value="CYTB5RDTASE"/>
</dbReference>
<dbReference type="InterPro" id="IPR017938">
    <property type="entry name" value="Riboflavin_synthase-like_b-brl"/>
</dbReference>
<gene>
    <name evidence="12" type="primary">MCR1_2</name>
    <name evidence="12" type="ORF">K7432_015154</name>
</gene>
<dbReference type="EMBL" id="JASJQH010008825">
    <property type="protein sequence ID" value="KAK9686456.1"/>
    <property type="molecule type" value="Genomic_DNA"/>
</dbReference>
<comment type="catalytic activity">
    <reaction evidence="9 10">
        <text>2 Fe(III)-[cytochrome b5] + NADH = 2 Fe(II)-[cytochrome b5] + NAD(+) + H(+)</text>
        <dbReference type="Rhea" id="RHEA:46680"/>
        <dbReference type="Rhea" id="RHEA-COMP:10438"/>
        <dbReference type="Rhea" id="RHEA-COMP:10439"/>
        <dbReference type="ChEBI" id="CHEBI:15378"/>
        <dbReference type="ChEBI" id="CHEBI:29033"/>
        <dbReference type="ChEBI" id="CHEBI:29034"/>
        <dbReference type="ChEBI" id="CHEBI:57540"/>
        <dbReference type="ChEBI" id="CHEBI:57945"/>
        <dbReference type="EC" id="1.6.2.2"/>
    </reaction>
</comment>
<dbReference type="PRINTS" id="PR00371">
    <property type="entry name" value="FPNCR"/>
</dbReference>
<dbReference type="Gene3D" id="2.40.30.10">
    <property type="entry name" value="Translation factors"/>
    <property type="match status" value="1"/>
</dbReference>
<dbReference type="PROSITE" id="PS51384">
    <property type="entry name" value="FAD_FR"/>
    <property type="match status" value="1"/>
</dbReference>
<dbReference type="PANTHER" id="PTHR19370:SF171">
    <property type="entry name" value="NADH-CYTOCHROME B5 REDUCTASE 2"/>
    <property type="match status" value="1"/>
</dbReference>
<dbReference type="GO" id="GO:0090524">
    <property type="term" value="F:cytochrome-b5 reductase activity, acting on NADH"/>
    <property type="evidence" value="ECO:0007669"/>
    <property type="project" value="UniProtKB-EC"/>
</dbReference>
<comment type="subcellular location">
    <subcellularLocation>
        <location evidence="2">Mitochondrion outer membrane</location>
        <topology evidence="2">Single-pass membrane protein</topology>
    </subcellularLocation>
</comment>
<evidence type="ECO:0000313" key="13">
    <source>
        <dbReference type="Proteomes" id="UP001479436"/>
    </source>
</evidence>
<evidence type="ECO:0000256" key="7">
    <source>
        <dbReference type="ARBA" id="ARBA00023027"/>
    </source>
</evidence>
<comment type="cofactor">
    <cofactor evidence="1 10">
        <name>FAD</name>
        <dbReference type="ChEBI" id="CHEBI:57692"/>
    </cofactor>
</comment>
<sequence>MNYITLSTRSALTGVGIVGGVALSYHLAGRYFSASSKAALTSRQTRLNPENNSLSKFGFSATLKTSQDVSADCKRLVFALPEPTQTLKNYASSHVLIRNGWTVRPYSPISEPNRVGEMELQIKKYPGGKMSSFLHSLVPGDSITVYGPMHAYKHDAEKYPNIVIMAAGTGINPVYQLLLHLLNPASPNNRITLLYANRSPSDILLRAELDDLAKAYPEQLKVHYTVSDAPASWKGHVGRIDLPMIQQNVDLSESVFGNAKVLVCGPPGFEASLVGEKKFFQSKKGLLHELGFKKEHITVL</sequence>
<dbReference type="SUPFAM" id="SSF52343">
    <property type="entry name" value="Ferredoxin reductase-like, C-terminal NADP-linked domain"/>
    <property type="match status" value="1"/>
</dbReference>
<feature type="domain" description="FAD-binding FR-type" evidence="11">
    <location>
        <begin position="56"/>
        <end position="155"/>
    </location>
</feature>
<name>A0ABR2VNM2_9FUNG</name>
<evidence type="ECO:0000256" key="5">
    <source>
        <dbReference type="ARBA" id="ARBA00022827"/>
    </source>
</evidence>
<comment type="caution">
    <text evidence="12">The sequence shown here is derived from an EMBL/GenBank/DDBJ whole genome shotgun (WGS) entry which is preliminary data.</text>
</comment>
<accession>A0ABR2VNM2</accession>
<evidence type="ECO:0000313" key="12">
    <source>
        <dbReference type="EMBL" id="KAK9686456.1"/>
    </source>
</evidence>
<evidence type="ECO:0000256" key="2">
    <source>
        <dbReference type="ARBA" id="ARBA00004572"/>
    </source>
</evidence>
<keyword evidence="13" id="KW-1185">Reference proteome</keyword>
<dbReference type="InterPro" id="IPR001709">
    <property type="entry name" value="Flavoprot_Pyr_Nucl_cyt_Rdtase"/>
</dbReference>
<keyword evidence="5 10" id="KW-0274">FAD</keyword>
<dbReference type="Pfam" id="PF00970">
    <property type="entry name" value="FAD_binding_6"/>
    <property type="match status" value="1"/>
</dbReference>
<dbReference type="Proteomes" id="UP001479436">
    <property type="component" value="Unassembled WGS sequence"/>
</dbReference>
<dbReference type="Pfam" id="PF00175">
    <property type="entry name" value="NAD_binding_1"/>
    <property type="match status" value="1"/>
</dbReference>
<evidence type="ECO:0000256" key="3">
    <source>
        <dbReference type="ARBA" id="ARBA00006105"/>
    </source>
</evidence>
<evidence type="ECO:0000256" key="9">
    <source>
        <dbReference type="ARBA" id="ARBA00047682"/>
    </source>
</evidence>
<keyword evidence="4 10" id="KW-0285">Flavoprotein</keyword>
<dbReference type="InterPro" id="IPR008333">
    <property type="entry name" value="Cbr1-like_FAD-bd_dom"/>
</dbReference>
<reference evidence="12 13" key="1">
    <citation type="submission" date="2023-04" db="EMBL/GenBank/DDBJ databases">
        <title>Genome of Basidiobolus ranarum AG-B5.</title>
        <authorList>
            <person name="Stajich J.E."/>
            <person name="Carter-House D."/>
            <person name="Gryganskyi A."/>
        </authorList>
    </citation>
    <scope>NUCLEOTIDE SEQUENCE [LARGE SCALE GENOMIC DNA]</scope>
    <source>
        <strain evidence="12 13">AG-B5</strain>
    </source>
</reference>
<organism evidence="12 13">
    <name type="scientific">Basidiobolus ranarum</name>
    <dbReference type="NCBI Taxonomy" id="34480"/>
    <lineage>
        <taxon>Eukaryota</taxon>
        <taxon>Fungi</taxon>
        <taxon>Fungi incertae sedis</taxon>
        <taxon>Zoopagomycota</taxon>
        <taxon>Entomophthoromycotina</taxon>
        <taxon>Basidiobolomycetes</taxon>
        <taxon>Basidiobolales</taxon>
        <taxon>Basidiobolaceae</taxon>
        <taxon>Basidiobolus</taxon>
    </lineage>
</organism>
<keyword evidence="7 10" id="KW-0520">NAD</keyword>
<evidence type="ECO:0000259" key="11">
    <source>
        <dbReference type="PROSITE" id="PS51384"/>
    </source>
</evidence>
<proteinExistence type="inferred from homology"/>
<dbReference type="EC" id="1.6.2.2" evidence="10"/>
<evidence type="ECO:0000256" key="4">
    <source>
        <dbReference type="ARBA" id="ARBA00022630"/>
    </source>
</evidence>
<keyword evidence="8" id="KW-0496">Mitochondrion</keyword>
<protein>
    <recommendedName>
        <fullName evidence="10">NADH-cytochrome b5 reductase</fullName>
        <ecNumber evidence="10">1.6.2.2</ecNumber>
    </recommendedName>
</protein>